<dbReference type="Proteomes" id="UP001054837">
    <property type="component" value="Unassembled WGS sequence"/>
</dbReference>
<keyword evidence="2" id="KW-1185">Reference proteome</keyword>
<proteinExistence type="predicted"/>
<accession>A0AAV4QVR3</accession>
<comment type="caution">
    <text evidence="1">The sequence shown here is derived from an EMBL/GenBank/DDBJ whole genome shotgun (WGS) entry which is preliminary data.</text>
</comment>
<reference evidence="1 2" key="1">
    <citation type="submission" date="2021-06" db="EMBL/GenBank/DDBJ databases">
        <title>Caerostris darwini draft genome.</title>
        <authorList>
            <person name="Kono N."/>
            <person name="Arakawa K."/>
        </authorList>
    </citation>
    <scope>NUCLEOTIDE SEQUENCE [LARGE SCALE GENOMIC DNA]</scope>
</reference>
<name>A0AAV4QVR3_9ARAC</name>
<sequence>MANKNEKSQTYHVNLLKPYHKRHERENLAITKREEIFGNGSEGVEIKYPSFDADVFNFEEIVSESDLENRLCVQEIDEMRKLLSIKRFFSHEPGKTNSVVSGS</sequence>
<evidence type="ECO:0000313" key="2">
    <source>
        <dbReference type="Proteomes" id="UP001054837"/>
    </source>
</evidence>
<gene>
    <name evidence="1" type="primary">pol_1378</name>
    <name evidence="1" type="ORF">CDAR_311851</name>
</gene>
<dbReference type="EMBL" id="BPLQ01005279">
    <property type="protein sequence ID" value="GIY13723.1"/>
    <property type="molecule type" value="Genomic_DNA"/>
</dbReference>
<dbReference type="AlphaFoldDB" id="A0AAV4QVR3"/>
<protein>
    <submittedName>
        <fullName evidence="1">Retrovirus-related Pol polyprotein from transposon 17.6</fullName>
    </submittedName>
</protein>
<evidence type="ECO:0000313" key="1">
    <source>
        <dbReference type="EMBL" id="GIY13723.1"/>
    </source>
</evidence>
<organism evidence="1 2">
    <name type="scientific">Caerostris darwini</name>
    <dbReference type="NCBI Taxonomy" id="1538125"/>
    <lineage>
        <taxon>Eukaryota</taxon>
        <taxon>Metazoa</taxon>
        <taxon>Ecdysozoa</taxon>
        <taxon>Arthropoda</taxon>
        <taxon>Chelicerata</taxon>
        <taxon>Arachnida</taxon>
        <taxon>Araneae</taxon>
        <taxon>Araneomorphae</taxon>
        <taxon>Entelegynae</taxon>
        <taxon>Araneoidea</taxon>
        <taxon>Araneidae</taxon>
        <taxon>Caerostris</taxon>
    </lineage>
</organism>